<feature type="transmembrane region" description="Helical" evidence="7">
    <location>
        <begin position="630"/>
        <end position="649"/>
    </location>
</feature>
<sequence length="659" mass="75537">MEKNLLQLGAILIFAILLTTSWAQDFEKACVPGKTYYNTTLSKGVGAGTYIRIGNVKSLQDCIEKVCSLKKGDIVYMLESFCYAVDCFNELSCDRSALPFSRDLRSILVEMNWKVVAVIPTEKPIPTIDTSMVVKPNQPEGPQKGPDGKVAQSAEHRLLQDIIYSSSYDREVRPVLLQKDQLKIFFQLKLVQLVEVSSREETVRLNVWTTQQWTDPFLRWKPEEYDGIDTINVEPHMIWLPIVILFNNAGSGFSGGLEKYKTKVVINKDGTVKWFSATQFLSACKINIRYFPFDEQYCYMTFGSWTYSTKQLDMLTNQIQADMSSYIVNGEWDVIEVPVKENKVQYPCCEDTFSDITYTIHLRRKVAYYVFNLIIPSMMIVVFALVGFCLPPESGERIALNITVLLSITVFLNIVSNTLPATSDSIPLLGYFYLMIMIELCSAIIVSTIVLRFYYFGHVRMPEKLRIVINEWIASMLFFFITEKPKDKGIYQCMAAQASSERICKWMPQHSHTTQSYVVTKDEHLEDRASLIECNTPNVRRNHNPPIQALPGMIKCRSEPAINSLGMPTNTKIHQRRKTSCFPRKSNINDVIQRKIAEGLEVLTKRVKDEGEKDECIQEWQFAATVLDRLCFAIFLVTMCIPVLFFFFYSPESQPEFES</sequence>
<feature type="transmembrane region" description="Helical" evidence="7">
    <location>
        <begin position="398"/>
        <end position="419"/>
    </location>
</feature>
<evidence type="ECO:0000256" key="1">
    <source>
        <dbReference type="ARBA" id="ARBA00004141"/>
    </source>
</evidence>
<dbReference type="OrthoDB" id="5975154at2759"/>
<keyword evidence="7" id="KW-0813">Transport</keyword>
<dbReference type="GO" id="GO:0016020">
    <property type="term" value="C:membrane"/>
    <property type="evidence" value="ECO:0007669"/>
    <property type="project" value="UniProtKB-SubCell"/>
</dbReference>
<evidence type="ECO:0000256" key="5">
    <source>
        <dbReference type="ARBA" id="ARBA00023136"/>
    </source>
</evidence>
<dbReference type="GO" id="GO:0005230">
    <property type="term" value="F:extracellular ligand-gated monoatomic ion channel activity"/>
    <property type="evidence" value="ECO:0007669"/>
    <property type="project" value="InterPro"/>
</dbReference>
<dbReference type="FunFam" id="1.20.58.390:FF:000043">
    <property type="entry name" value="AcetylCholine Receptor"/>
    <property type="match status" value="1"/>
</dbReference>
<evidence type="ECO:0000256" key="4">
    <source>
        <dbReference type="ARBA" id="ARBA00022989"/>
    </source>
</evidence>
<evidence type="ECO:0000256" key="8">
    <source>
        <dbReference type="SAM" id="MobiDB-lite"/>
    </source>
</evidence>
<dbReference type="RefSeq" id="XP_031560910.1">
    <property type="nucleotide sequence ID" value="XM_031705050.1"/>
</dbReference>
<dbReference type="InterPro" id="IPR013980">
    <property type="entry name" value="MANSC_dom"/>
</dbReference>
<name>A0A6P8I8C3_ACTTE</name>
<feature type="domain" description="Neurotransmitter-gated ion-channel ligand-binding" evidence="9">
    <location>
        <begin position="156"/>
        <end position="366"/>
    </location>
</feature>
<dbReference type="PROSITE" id="PS00236">
    <property type="entry name" value="NEUROTR_ION_CHANNEL"/>
    <property type="match status" value="1"/>
</dbReference>
<dbReference type="InterPro" id="IPR036734">
    <property type="entry name" value="Neur_chan_lig-bd_sf"/>
</dbReference>
<dbReference type="NCBIfam" id="TIGR00860">
    <property type="entry name" value="LIC"/>
    <property type="match status" value="1"/>
</dbReference>
<gene>
    <name evidence="13" type="primary">LOC116296929</name>
</gene>
<evidence type="ECO:0000256" key="2">
    <source>
        <dbReference type="ARBA" id="ARBA00009237"/>
    </source>
</evidence>
<feature type="transmembrane region" description="Helical" evidence="7">
    <location>
        <begin position="431"/>
        <end position="455"/>
    </location>
</feature>
<feature type="transmembrane region" description="Helical" evidence="7">
    <location>
        <begin position="366"/>
        <end position="386"/>
    </location>
</feature>
<keyword evidence="7" id="KW-0406">Ion transport</keyword>
<keyword evidence="4 7" id="KW-1133">Transmembrane helix</keyword>
<comment type="subcellular location">
    <subcellularLocation>
        <location evidence="1">Membrane</location>
        <topology evidence="1">Multi-pass membrane protein</topology>
    </subcellularLocation>
</comment>
<dbReference type="InterPro" id="IPR006201">
    <property type="entry name" value="Neur_channel"/>
</dbReference>
<accession>A0A6P8I8C3</accession>
<dbReference type="InterPro" id="IPR006202">
    <property type="entry name" value="Neur_chan_lig-bd"/>
</dbReference>
<keyword evidence="12" id="KW-1185">Reference proteome</keyword>
<reference evidence="13" key="1">
    <citation type="submission" date="2025-08" db="UniProtKB">
        <authorList>
            <consortium name="RefSeq"/>
        </authorList>
    </citation>
    <scope>IDENTIFICATION</scope>
    <source>
        <tissue evidence="13">Tentacle</tissue>
    </source>
</reference>
<keyword evidence="3 7" id="KW-0812">Transmembrane</keyword>
<dbReference type="Pfam" id="PF23597">
    <property type="entry name" value="KIAA0319_N"/>
    <property type="match status" value="1"/>
</dbReference>
<feature type="domain" description="MANSC" evidence="11">
    <location>
        <begin position="28"/>
        <end position="101"/>
    </location>
</feature>
<keyword evidence="5 7" id="KW-0472">Membrane</keyword>
<dbReference type="PANTHER" id="PTHR18945">
    <property type="entry name" value="NEUROTRANSMITTER GATED ION CHANNEL"/>
    <property type="match status" value="1"/>
</dbReference>
<dbReference type="AlphaFoldDB" id="A0A6P8I8C3"/>
<dbReference type="Gene3D" id="1.20.58.390">
    <property type="entry name" value="Neurotransmitter-gated ion-channel transmembrane domain"/>
    <property type="match status" value="2"/>
</dbReference>
<feature type="region of interest" description="Disordered" evidence="8">
    <location>
        <begin position="129"/>
        <end position="149"/>
    </location>
</feature>
<evidence type="ECO:0000259" key="9">
    <source>
        <dbReference type="Pfam" id="PF02931"/>
    </source>
</evidence>
<evidence type="ECO:0000256" key="7">
    <source>
        <dbReference type="RuleBase" id="RU000687"/>
    </source>
</evidence>
<dbReference type="PRINTS" id="PR00252">
    <property type="entry name" value="NRIONCHANNEL"/>
</dbReference>
<organism evidence="12 13">
    <name type="scientific">Actinia tenebrosa</name>
    <name type="common">Australian red waratah sea anemone</name>
    <dbReference type="NCBI Taxonomy" id="6105"/>
    <lineage>
        <taxon>Eukaryota</taxon>
        <taxon>Metazoa</taxon>
        <taxon>Cnidaria</taxon>
        <taxon>Anthozoa</taxon>
        <taxon>Hexacorallia</taxon>
        <taxon>Actiniaria</taxon>
        <taxon>Actiniidae</taxon>
        <taxon>Actinia</taxon>
    </lineage>
</organism>
<dbReference type="KEGG" id="aten:116296929"/>
<dbReference type="InterPro" id="IPR036719">
    <property type="entry name" value="Neuro-gated_channel_TM_sf"/>
</dbReference>
<dbReference type="GO" id="GO:0004888">
    <property type="term" value="F:transmembrane signaling receptor activity"/>
    <property type="evidence" value="ECO:0007669"/>
    <property type="project" value="InterPro"/>
</dbReference>
<dbReference type="Pfam" id="PF02931">
    <property type="entry name" value="Neur_chan_LBD"/>
    <property type="match status" value="1"/>
</dbReference>
<proteinExistence type="inferred from homology"/>
<evidence type="ECO:0000256" key="3">
    <source>
        <dbReference type="ARBA" id="ARBA00022692"/>
    </source>
</evidence>
<dbReference type="InParanoid" id="A0A6P8I8C3"/>
<evidence type="ECO:0000313" key="13">
    <source>
        <dbReference type="RefSeq" id="XP_031560910.1"/>
    </source>
</evidence>
<feature type="signal peptide" evidence="7">
    <location>
        <begin position="1"/>
        <end position="23"/>
    </location>
</feature>
<evidence type="ECO:0000256" key="6">
    <source>
        <dbReference type="ARBA" id="ARBA00023180"/>
    </source>
</evidence>
<keyword evidence="6" id="KW-0325">Glycoprotein</keyword>
<dbReference type="Proteomes" id="UP000515163">
    <property type="component" value="Unplaced"/>
</dbReference>
<dbReference type="InterPro" id="IPR018000">
    <property type="entry name" value="Neurotransmitter_ion_chnl_CS"/>
</dbReference>
<feature type="chain" id="PRO_5028512485" evidence="7">
    <location>
        <begin position="24"/>
        <end position="659"/>
    </location>
</feature>
<keyword evidence="7" id="KW-0407">Ion channel</keyword>
<dbReference type="Gene3D" id="2.70.170.10">
    <property type="entry name" value="Neurotransmitter-gated ion-channel ligand-binding domain"/>
    <property type="match status" value="1"/>
</dbReference>
<evidence type="ECO:0000259" key="11">
    <source>
        <dbReference type="Pfam" id="PF23597"/>
    </source>
</evidence>
<dbReference type="InterPro" id="IPR038050">
    <property type="entry name" value="Neuro_actylchol_rec"/>
</dbReference>
<dbReference type="FunFam" id="2.70.170.10:FF:000016">
    <property type="entry name" value="Nicotinic acetylcholine receptor subunit"/>
    <property type="match status" value="1"/>
</dbReference>
<dbReference type="Pfam" id="PF02932">
    <property type="entry name" value="Neur_chan_memb"/>
    <property type="match status" value="1"/>
</dbReference>
<keyword evidence="7" id="KW-0732">Signal</keyword>
<comment type="similarity">
    <text evidence="2">Belongs to the ligand-gated ion channel (TC 1.A.9) family. Acetylcholine receptor (TC 1.A.9.1) subfamily.</text>
</comment>
<evidence type="ECO:0000259" key="10">
    <source>
        <dbReference type="Pfam" id="PF02932"/>
    </source>
</evidence>
<dbReference type="CDD" id="cd18997">
    <property type="entry name" value="LGIC_ECD_nAChR"/>
    <property type="match status" value="1"/>
</dbReference>
<dbReference type="SUPFAM" id="SSF63712">
    <property type="entry name" value="Nicotinic receptor ligand binding domain-like"/>
    <property type="match status" value="1"/>
</dbReference>
<dbReference type="CDD" id="cd19051">
    <property type="entry name" value="LGIC_TM_cation"/>
    <property type="match status" value="1"/>
</dbReference>
<feature type="domain" description="Neurotransmitter-gated ion-channel transmembrane" evidence="10">
    <location>
        <begin position="373"/>
        <end position="641"/>
    </location>
</feature>
<dbReference type="InterPro" id="IPR006029">
    <property type="entry name" value="Neurotrans-gated_channel_TM"/>
</dbReference>
<protein>
    <submittedName>
        <fullName evidence="13">Neuronal acetylcholine receptor subunit alpha-7-like</fullName>
    </submittedName>
</protein>
<evidence type="ECO:0000313" key="12">
    <source>
        <dbReference type="Proteomes" id="UP000515163"/>
    </source>
</evidence>
<dbReference type="GeneID" id="116296929"/>
<dbReference type="SUPFAM" id="SSF90112">
    <property type="entry name" value="Neurotransmitter-gated ion-channel transmembrane pore"/>
    <property type="match status" value="1"/>
</dbReference>